<gene>
    <name evidence="1" type="ORF">EUV16_21645</name>
</gene>
<reference evidence="1" key="1">
    <citation type="submission" date="2019-01" db="EMBL/GenBank/DDBJ databases">
        <authorList>
            <person name="Ashton P.M."/>
            <person name="Dallman T."/>
            <person name="Nair S."/>
            <person name="De Pinna E."/>
            <person name="Peters T."/>
            <person name="Grant K."/>
        </authorList>
    </citation>
    <scope>NUCLEOTIDE SEQUENCE</scope>
    <source>
        <strain evidence="1">559803</strain>
    </source>
</reference>
<accession>A0A5X8MSY4</accession>
<sequence length="164" mass="18802">MDNEDKIELLEKMGTAIYGSHWKPALASHLGINDRSVRQWASGERAIPGSIIREILSLMHDRANLLARTADIVSREIRNMPECERIIYQTNLKLPEIRRELYTEKRDWFDIDGRLYALNENGSVIDIHGYESDCYGMSVLPDGVTVNDMLIAKNKYIAENGDYD</sequence>
<comment type="caution">
    <text evidence="1">The sequence shown here is derived from an EMBL/GenBank/DDBJ whole genome shotgun (WGS) entry which is preliminary data.</text>
</comment>
<dbReference type="AlphaFoldDB" id="A0A5X8MSY4"/>
<dbReference type="EMBL" id="AAHWHN010000029">
    <property type="protein sequence ID" value="ECB0429262.1"/>
    <property type="molecule type" value="Genomic_DNA"/>
</dbReference>
<dbReference type="InterPro" id="IPR027910">
    <property type="entry name" value="YdiL_sf"/>
</dbReference>
<protein>
    <recommendedName>
        <fullName evidence="2">Helix-turn-helix domain-containing protein</fullName>
    </recommendedName>
</protein>
<proteinExistence type="predicted"/>
<organism evidence="1">
    <name type="scientific">Salmonella enterica subsp. enterica serovar Agbeni</name>
    <dbReference type="NCBI Taxonomy" id="1967642"/>
    <lineage>
        <taxon>Bacteria</taxon>
        <taxon>Pseudomonadati</taxon>
        <taxon>Pseudomonadota</taxon>
        <taxon>Gammaproteobacteria</taxon>
        <taxon>Enterobacterales</taxon>
        <taxon>Enterobacteriaceae</taxon>
        <taxon>Salmonella</taxon>
    </lineage>
</organism>
<dbReference type="Gene3D" id="1.10.3100.10">
    <property type="entry name" value="Putative cytoplasmic protein"/>
    <property type="match status" value="1"/>
</dbReference>
<evidence type="ECO:0000313" key="1">
    <source>
        <dbReference type="EMBL" id="ECB0429262.1"/>
    </source>
</evidence>
<evidence type="ECO:0008006" key="2">
    <source>
        <dbReference type="Google" id="ProtNLM"/>
    </source>
</evidence>
<name>A0A5X8MSY4_SALET</name>